<evidence type="ECO:0000313" key="2">
    <source>
        <dbReference type="EMBL" id="SDC64342.1"/>
    </source>
</evidence>
<dbReference type="RefSeq" id="WP_087939534.1">
    <property type="nucleotide sequence ID" value="NZ_FNAC01000003.1"/>
</dbReference>
<proteinExistence type="predicted"/>
<sequence length="222" mass="24687">MNKRKTALLSGWALIIMAILAGFSIGYALPEFNQPETLGSLKDLIDTRQILYVSMLFGLLMIVLLDLLVSYTLYKYFEETSKKYALIAAAARILYTLIFGVAIYFLILNAANEDLSNPQINQNFRLFEAIWNGGLVIFGVHLSLIGYLMMLENTIPRLLVFFALFAGLCYVVVHSLKLVSANLPFLSHLELGLAFPMALGELTFAVWLIAKGGKPSKVPSLQ</sequence>
<dbReference type="EMBL" id="FNAC01000003">
    <property type="protein sequence ID" value="SDC64342.1"/>
    <property type="molecule type" value="Genomic_DNA"/>
</dbReference>
<keyword evidence="3" id="KW-1185">Reference proteome</keyword>
<feature type="transmembrane region" description="Helical" evidence="1">
    <location>
        <begin position="129"/>
        <end position="151"/>
    </location>
</feature>
<dbReference type="Pfam" id="PF14329">
    <property type="entry name" value="DUF4386"/>
    <property type="match status" value="1"/>
</dbReference>
<feature type="transmembrane region" description="Helical" evidence="1">
    <location>
        <begin position="86"/>
        <end position="109"/>
    </location>
</feature>
<keyword evidence="1" id="KW-0812">Transmembrane</keyword>
<feature type="transmembrane region" description="Helical" evidence="1">
    <location>
        <begin position="191"/>
        <end position="210"/>
    </location>
</feature>
<accession>A0A1G6N901</accession>
<dbReference type="OrthoDB" id="7060422at2"/>
<feature type="transmembrane region" description="Helical" evidence="1">
    <location>
        <begin position="49"/>
        <end position="74"/>
    </location>
</feature>
<dbReference type="Proteomes" id="UP000199060">
    <property type="component" value="Unassembled WGS sequence"/>
</dbReference>
<dbReference type="STRING" id="686796.SAMN04488104_100329"/>
<name>A0A1G6N901_9BACT</name>
<organism evidence="2 3">
    <name type="scientific">Algoriphagus faecimaris</name>
    <dbReference type="NCBI Taxonomy" id="686796"/>
    <lineage>
        <taxon>Bacteria</taxon>
        <taxon>Pseudomonadati</taxon>
        <taxon>Bacteroidota</taxon>
        <taxon>Cytophagia</taxon>
        <taxon>Cytophagales</taxon>
        <taxon>Cyclobacteriaceae</taxon>
        <taxon>Algoriphagus</taxon>
    </lineage>
</organism>
<evidence type="ECO:0000313" key="3">
    <source>
        <dbReference type="Proteomes" id="UP000199060"/>
    </source>
</evidence>
<protein>
    <recommendedName>
        <fullName evidence="4">DUF4386 domain-containing protein</fullName>
    </recommendedName>
</protein>
<feature type="transmembrane region" description="Helical" evidence="1">
    <location>
        <begin position="158"/>
        <end position="179"/>
    </location>
</feature>
<keyword evidence="1" id="KW-1133">Transmembrane helix</keyword>
<evidence type="ECO:0008006" key="4">
    <source>
        <dbReference type="Google" id="ProtNLM"/>
    </source>
</evidence>
<dbReference type="AlphaFoldDB" id="A0A1G6N901"/>
<gene>
    <name evidence="2" type="ORF">SAMN04488104_100329</name>
</gene>
<keyword evidence="1" id="KW-0472">Membrane</keyword>
<reference evidence="3" key="1">
    <citation type="submission" date="2016-10" db="EMBL/GenBank/DDBJ databases">
        <authorList>
            <person name="Varghese N."/>
            <person name="Submissions S."/>
        </authorList>
    </citation>
    <scope>NUCLEOTIDE SEQUENCE [LARGE SCALE GENOMIC DNA]</scope>
    <source>
        <strain evidence="3">DSM 23095</strain>
    </source>
</reference>
<dbReference type="InterPro" id="IPR025495">
    <property type="entry name" value="DUF4386"/>
</dbReference>
<evidence type="ECO:0000256" key="1">
    <source>
        <dbReference type="SAM" id="Phobius"/>
    </source>
</evidence>
<feature type="transmembrane region" description="Helical" evidence="1">
    <location>
        <begin position="7"/>
        <end position="29"/>
    </location>
</feature>